<dbReference type="RefSeq" id="YP_009598891.1">
    <property type="nucleotide sequence ID" value="NC_041911.1"/>
</dbReference>
<dbReference type="EMBL" id="AP017924">
    <property type="protein sequence ID" value="BAW19172.1"/>
    <property type="molecule type" value="Genomic_DNA"/>
</dbReference>
<keyword evidence="3" id="KW-1185">Reference proteome</keyword>
<evidence type="ECO:0000256" key="1">
    <source>
        <dbReference type="SAM" id="MobiDB-lite"/>
    </source>
</evidence>
<evidence type="ECO:0000313" key="3">
    <source>
        <dbReference type="Proteomes" id="UP000222831"/>
    </source>
</evidence>
<evidence type="ECO:0000313" key="2">
    <source>
        <dbReference type="EMBL" id="BAW19172.1"/>
    </source>
</evidence>
<sequence>MADVTGPISTLPGHRHPVPAGMTCDDHSDRPAVARIQGETDSWGAELIDMCQECLDKHEKHVADQKDNPTDTDCDHCGPVGEQCLPTRDPDEGMAGPVYYLCSKCRKSLADYHRED</sequence>
<feature type="region of interest" description="Disordered" evidence="1">
    <location>
        <begin position="1"/>
        <end position="26"/>
    </location>
</feature>
<dbReference type="Proteomes" id="UP000222831">
    <property type="component" value="Segment"/>
</dbReference>
<protein>
    <submittedName>
        <fullName evidence="2">Uncharacterized protein</fullName>
    </submittedName>
</protein>
<organism evidence="2 3">
    <name type="scientific">Ralstonia phage RP12</name>
    <dbReference type="NCBI Taxonomy" id="1923889"/>
    <lineage>
        <taxon>Viruses</taxon>
        <taxon>Duplodnaviria</taxon>
        <taxon>Heunggongvirae</taxon>
        <taxon>Uroviricota</taxon>
        <taxon>Caudoviricetes</taxon>
        <taxon>Chimalliviridae</taxon>
        <taxon>Ripduovirus</taxon>
        <taxon>Ripduovirus RP12</taxon>
    </lineage>
</organism>
<proteinExistence type="predicted"/>
<name>A0A1L7N114_9CAUD</name>
<dbReference type="KEGG" id="vg:40074593"/>
<accession>A0A1L7N114</accession>
<reference evidence="2 3" key="1">
    <citation type="submission" date="2016-12" db="EMBL/GenBank/DDBJ databases">
        <title>Characterization of two jumbo phages RP12 and RP31 infecting the phytopathogen Ralstonia solanacearum.</title>
        <authorList>
            <person name="Kawasaki T."/>
            <person name="Yoshikawa G."/>
            <person name="Ogata H."/>
            <person name="Yamada T."/>
        </authorList>
    </citation>
    <scope>NUCLEOTIDE SEQUENCE [LARGE SCALE GENOMIC DNA]</scope>
    <source>
        <strain evidence="2 3">RP12</strain>
    </source>
</reference>
<dbReference type="GeneID" id="40074593"/>